<keyword evidence="8 12" id="KW-1133">Transmembrane helix</keyword>
<evidence type="ECO:0000256" key="10">
    <source>
        <dbReference type="PIRNR" id="PIRNR002786"/>
    </source>
</evidence>
<dbReference type="InterPro" id="IPR049031">
    <property type="entry name" value="T2SSK_SAM-like_1st"/>
</dbReference>
<dbReference type="AlphaFoldDB" id="A0A157QL61"/>
<keyword evidence="6 12" id="KW-0812">Transmembrane</keyword>
<evidence type="ECO:0000313" key="16">
    <source>
        <dbReference type="Proteomes" id="UP000077037"/>
    </source>
</evidence>
<dbReference type="InterPro" id="IPR049179">
    <property type="entry name" value="T2SSK_SAM-like_2nd"/>
</dbReference>
<evidence type="ECO:0000256" key="9">
    <source>
        <dbReference type="ARBA" id="ARBA00023136"/>
    </source>
</evidence>
<dbReference type="GO" id="GO:0009306">
    <property type="term" value="P:protein secretion"/>
    <property type="evidence" value="ECO:0007669"/>
    <property type="project" value="InterPro"/>
</dbReference>
<comment type="similarity">
    <text evidence="2 10">Belongs to the GSP K family.</text>
</comment>
<evidence type="ECO:0000313" key="15">
    <source>
        <dbReference type="EMBL" id="SAI46266.1"/>
    </source>
</evidence>
<evidence type="ECO:0000256" key="1">
    <source>
        <dbReference type="ARBA" id="ARBA00004533"/>
    </source>
</evidence>
<keyword evidence="7" id="KW-0653">Protein transport</keyword>
<dbReference type="PIRSF" id="PIRSF002786">
    <property type="entry name" value="XcpX"/>
    <property type="match status" value="1"/>
</dbReference>
<evidence type="ECO:0000256" key="7">
    <source>
        <dbReference type="ARBA" id="ARBA00022927"/>
    </source>
</evidence>
<dbReference type="SUPFAM" id="SSF47781">
    <property type="entry name" value="RuvA domain 2-like"/>
    <property type="match status" value="1"/>
</dbReference>
<gene>
    <name evidence="15" type="primary">gspK_2</name>
    <name evidence="15" type="ORF">SAMEA1982600_03667</name>
</gene>
<evidence type="ECO:0000259" key="13">
    <source>
        <dbReference type="Pfam" id="PF03934"/>
    </source>
</evidence>
<dbReference type="Pfam" id="PF03934">
    <property type="entry name" value="T2SSK"/>
    <property type="match status" value="1"/>
</dbReference>
<sequence length="337" mass="36490">MSLPHEPHARQASSSPRATARRAPLAMYGQRGMAVIAALIVVAAVTTIAAMLMQRQGAYVQAVQTALVRAQLQAALHGGLLSAERQLRSDAERDARTHRGGLWAQPIVDTRLADVRQDDRPGPIITAQLQDEQGKLNLRSLAFQGRLDMALLEQVRKLCGLVGLEPSVADLIAQRILVSQPEANGVTEDEGARKREGVLAAAPIPRGLDDLRSVPGLDPAAIERLRPHLTLLPNATLVNVNTASPEVIAAIVPGLALDRARTLVAQRDGGQWFIDQTDFLNRLNMPELATNSVRIVVQSNWFQFVGAARLDQSIMLLHALLLRGGAEVHTIWSREGA</sequence>
<dbReference type="PANTHER" id="PTHR38831:SF1">
    <property type="entry name" value="TYPE II SECRETION SYSTEM PROTEIN K-RELATED"/>
    <property type="match status" value="1"/>
</dbReference>
<dbReference type="PANTHER" id="PTHR38831">
    <property type="entry name" value="TYPE II SECRETION SYSTEM PROTEIN K"/>
    <property type="match status" value="1"/>
</dbReference>
<feature type="domain" description="T2SS protein K first SAM-like" evidence="14">
    <location>
        <begin position="134"/>
        <end position="234"/>
    </location>
</feature>
<name>A0A157QL61_9BORD</name>
<dbReference type="NCBIfam" id="NF037980">
    <property type="entry name" value="T2SS_GspK"/>
    <property type="match status" value="1"/>
</dbReference>
<dbReference type="SUPFAM" id="SSF158544">
    <property type="entry name" value="GspK insert domain-like"/>
    <property type="match status" value="1"/>
</dbReference>
<dbReference type="Proteomes" id="UP000077037">
    <property type="component" value="Unassembled WGS sequence"/>
</dbReference>
<organism evidence="15 16">
    <name type="scientific">Bordetella ansorpii</name>
    <dbReference type="NCBI Taxonomy" id="288768"/>
    <lineage>
        <taxon>Bacteria</taxon>
        <taxon>Pseudomonadati</taxon>
        <taxon>Pseudomonadota</taxon>
        <taxon>Betaproteobacteria</taxon>
        <taxon>Burkholderiales</taxon>
        <taxon>Alcaligenaceae</taxon>
        <taxon>Bordetella</taxon>
    </lineage>
</organism>
<feature type="region of interest" description="Disordered" evidence="11">
    <location>
        <begin position="1"/>
        <end position="21"/>
    </location>
</feature>
<keyword evidence="3 10" id="KW-0813">Transport</keyword>
<proteinExistence type="inferred from homology"/>
<dbReference type="Gene3D" id="1.10.40.60">
    <property type="entry name" value="EpsJ-like"/>
    <property type="match status" value="2"/>
</dbReference>
<evidence type="ECO:0000256" key="3">
    <source>
        <dbReference type="ARBA" id="ARBA00022448"/>
    </source>
</evidence>
<dbReference type="EMBL" id="FKBS01000025">
    <property type="protein sequence ID" value="SAI46266.1"/>
    <property type="molecule type" value="Genomic_DNA"/>
</dbReference>
<accession>A0A157QL61</accession>
<feature type="transmembrane region" description="Helical" evidence="12">
    <location>
        <begin position="32"/>
        <end position="52"/>
    </location>
</feature>
<evidence type="ECO:0000256" key="2">
    <source>
        <dbReference type="ARBA" id="ARBA00007246"/>
    </source>
</evidence>
<dbReference type="Gene3D" id="3.30.1300.30">
    <property type="entry name" value="GSPII I/J protein-like"/>
    <property type="match status" value="1"/>
</dbReference>
<keyword evidence="9 10" id="KW-0472">Membrane</keyword>
<evidence type="ECO:0000256" key="8">
    <source>
        <dbReference type="ARBA" id="ARBA00022989"/>
    </source>
</evidence>
<dbReference type="SUPFAM" id="SSF54523">
    <property type="entry name" value="Pili subunits"/>
    <property type="match status" value="1"/>
</dbReference>
<feature type="domain" description="T2SS protein K second SAM-like" evidence="13">
    <location>
        <begin position="238"/>
        <end position="297"/>
    </location>
</feature>
<protein>
    <recommendedName>
        <fullName evidence="10">Type II secretion system protein K</fullName>
    </recommendedName>
</protein>
<evidence type="ECO:0000256" key="4">
    <source>
        <dbReference type="ARBA" id="ARBA00022475"/>
    </source>
</evidence>
<dbReference type="InterPro" id="IPR045584">
    <property type="entry name" value="Pilin-like"/>
</dbReference>
<keyword evidence="5 10" id="KW-0997">Cell inner membrane</keyword>
<dbReference type="RefSeq" id="WP_156523142.1">
    <property type="nucleotide sequence ID" value="NZ_FKBS01000025.1"/>
</dbReference>
<keyword evidence="4 10" id="KW-1003">Cell membrane</keyword>
<evidence type="ECO:0000259" key="14">
    <source>
        <dbReference type="Pfam" id="PF21687"/>
    </source>
</evidence>
<evidence type="ECO:0000256" key="5">
    <source>
        <dbReference type="ARBA" id="ARBA00022519"/>
    </source>
</evidence>
<dbReference type="OrthoDB" id="5293133at2"/>
<dbReference type="InterPro" id="IPR038072">
    <property type="entry name" value="GspK_central_sf"/>
</dbReference>
<comment type="subcellular location">
    <subcellularLocation>
        <location evidence="1 10">Cell inner membrane</location>
    </subcellularLocation>
</comment>
<dbReference type="InterPro" id="IPR010994">
    <property type="entry name" value="RuvA_2-like"/>
</dbReference>
<evidence type="ECO:0000256" key="6">
    <source>
        <dbReference type="ARBA" id="ARBA00022692"/>
    </source>
</evidence>
<evidence type="ECO:0000256" key="12">
    <source>
        <dbReference type="SAM" id="Phobius"/>
    </source>
</evidence>
<dbReference type="Pfam" id="PF21687">
    <property type="entry name" value="T2SSK_1st"/>
    <property type="match status" value="1"/>
</dbReference>
<feature type="compositionally biased region" description="Low complexity" evidence="11">
    <location>
        <begin position="10"/>
        <end position="21"/>
    </location>
</feature>
<dbReference type="GO" id="GO:0005886">
    <property type="term" value="C:plasma membrane"/>
    <property type="evidence" value="ECO:0007669"/>
    <property type="project" value="UniProtKB-SubCell"/>
</dbReference>
<evidence type="ECO:0000256" key="11">
    <source>
        <dbReference type="SAM" id="MobiDB-lite"/>
    </source>
</evidence>
<reference evidence="15 16" key="1">
    <citation type="submission" date="2016-03" db="EMBL/GenBank/DDBJ databases">
        <authorList>
            <consortium name="Pathogen Informatics"/>
        </authorList>
    </citation>
    <scope>NUCLEOTIDE SEQUENCE [LARGE SCALE GENOMIC DNA]</scope>
    <source>
        <strain evidence="15 16">NCTC13364</strain>
    </source>
</reference>
<dbReference type="InterPro" id="IPR005628">
    <property type="entry name" value="GspK"/>
</dbReference>